<dbReference type="InterPro" id="IPR014810">
    <property type="entry name" value="Fcf2_C"/>
</dbReference>
<reference evidence="4 5" key="1">
    <citation type="submission" date="2016-10" db="EMBL/GenBank/DDBJ databases">
        <authorList>
            <person name="de Groot N.N."/>
        </authorList>
    </citation>
    <scope>NUCLEOTIDE SEQUENCE [LARGE SCALE GENOMIC DNA]</scope>
    <source>
        <strain evidence="4 5">CBS 141442</strain>
    </source>
</reference>
<dbReference type="GO" id="GO:0006396">
    <property type="term" value="P:RNA processing"/>
    <property type="evidence" value="ECO:0007669"/>
    <property type="project" value="TreeGrafter"/>
</dbReference>
<dbReference type="InterPro" id="IPR039883">
    <property type="entry name" value="Fcf2/DNTTIP2"/>
</dbReference>
<dbReference type="Proteomes" id="UP000182334">
    <property type="component" value="Chromosome III"/>
</dbReference>
<protein>
    <submittedName>
        <fullName evidence="4">CIC11C00000003735</fullName>
    </submittedName>
</protein>
<evidence type="ECO:0000313" key="4">
    <source>
        <dbReference type="EMBL" id="SGZ52427.1"/>
    </source>
</evidence>
<dbReference type="PANTHER" id="PTHR21686:SF12">
    <property type="entry name" value="DEOXYNUCLEOTIDYLTRANSFERASE TERMINAL-INTERACTING PROTEIN 2"/>
    <property type="match status" value="1"/>
</dbReference>
<dbReference type="OrthoDB" id="427886at2759"/>
<dbReference type="GO" id="GO:0003723">
    <property type="term" value="F:RNA binding"/>
    <property type="evidence" value="ECO:0007669"/>
    <property type="project" value="TreeGrafter"/>
</dbReference>
<organism evidence="4 5">
    <name type="scientific">Sungouiella intermedia</name>
    <dbReference type="NCBI Taxonomy" id="45354"/>
    <lineage>
        <taxon>Eukaryota</taxon>
        <taxon>Fungi</taxon>
        <taxon>Dikarya</taxon>
        <taxon>Ascomycota</taxon>
        <taxon>Saccharomycotina</taxon>
        <taxon>Pichiomycetes</taxon>
        <taxon>Metschnikowiaceae</taxon>
        <taxon>Sungouiella</taxon>
    </lineage>
</organism>
<comment type="subcellular location">
    <subcellularLocation>
        <location evidence="1">Nucleus</location>
        <location evidence="1">Nucleolus</location>
    </subcellularLocation>
</comment>
<sequence length="216" mass="25528">MSETDVTCDSSHERGLQKDLSLDQLFAELSKETRKTSEENLDEFSKIQKELDNLPKIESNLEANMADAEKESKKRLDVVNINDPITHVTKAEKKAKEEEDSGSKWFNMKKREMTPELKRDLLILKNRSALDPKRHYKKEKWEVPKYFQTGTIIEGNTEFYSARLSRKNRGMTLAEEILHDDDTSKYFRRKYYEIQKERTSGGKKHYKKIKEKRRGF</sequence>
<dbReference type="PANTHER" id="PTHR21686">
    <property type="entry name" value="DEOXYNUCLEOTIDYLTRANSFERASE TERMINAL-INTERACTING PROTEIN 2"/>
    <property type="match status" value="1"/>
</dbReference>
<keyword evidence="5" id="KW-1185">Reference proteome</keyword>
<keyword evidence="2" id="KW-0539">Nucleus</keyword>
<name>A0A1L0BME7_9ASCO</name>
<dbReference type="Pfam" id="PF08698">
    <property type="entry name" value="Fcf2"/>
    <property type="match status" value="1"/>
</dbReference>
<gene>
    <name evidence="4" type="ORF">SAMEA4029010_CIC11G00000003735</name>
</gene>
<evidence type="ECO:0000313" key="5">
    <source>
        <dbReference type="Proteomes" id="UP000182334"/>
    </source>
</evidence>
<dbReference type="GO" id="GO:0005730">
    <property type="term" value="C:nucleolus"/>
    <property type="evidence" value="ECO:0007669"/>
    <property type="project" value="UniProtKB-SubCell"/>
</dbReference>
<proteinExistence type="predicted"/>
<dbReference type="AlphaFoldDB" id="A0A1L0BME7"/>
<dbReference type="EMBL" id="LT635758">
    <property type="protein sequence ID" value="SGZ52427.1"/>
    <property type="molecule type" value="Genomic_DNA"/>
</dbReference>
<dbReference type="STRING" id="45354.A0A1L0BME7"/>
<evidence type="ECO:0000256" key="2">
    <source>
        <dbReference type="ARBA" id="ARBA00023242"/>
    </source>
</evidence>
<evidence type="ECO:0000256" key="1">
    <source>
        <dbReference type="ARBA" id="ARBA00004604"/>
    </source>
</evidence>
<accession>A0A1L0BME7</accession>
<evidence type="ECO:0000259" key="3">
    <source>
        <dbReference type="Pfam" id="PF08698"/>
    </source>
</evidence>
<feature type="domain" description="Fcf2 pre-rRNA processing C-terminal" evidence="3">
    <location>
        <begin position="98"/>
        <end position="190"/>
    </location>
</feature>